<keyword evidence="6" id="KW-0347">Helicase</keyword>
<dbReference type="FunFam" id="3.40.50.300:FF:000007">
    <property type="entry name" value="Pre-mRNA-splicing factor ATP-dependent RNA helicase"/>
    <property type="match status" value="1"/>
</dbReference>
<evidence type="ECO:0000313" key="12">
    <source>
        <dbReference type="EMBL" id="CAG8532054.1"/>
    </source>
</evidence>
<dbReference type="InterPro" id="IPR027417">
    <property type="entry name" value="P-loop_NTPase"/>
</dbReference>
<dbReference type="GO" id="GO:0003723">
    <property type="term" value="F:RNA binding"/>
    <property type="evidence" value="ECO:0007669"/>
    <property type="project" value="TreeGrafter"/>
</dbReference>
<comment type="caution">
    <text evidence="12">The sequence shown here is derived from an EMBL/GenBank/DDBJ whole genome shotgun (WGS) entry which is preliminary data.</text>
</comment>
<dbReference type="GO" id="GO:0071013">
    <property type="term" value="C:catalytic step 2 spliceosome"/>
    <property type="evidence" value="ECO:0007669"/>
    <property type="project" value="TreeGrafter"/>
</dbReference>
<dbReference type="GO" id="GO:0016787">
    <property type="term" value="F:hydrolase activity"/>
    <property type="evidence" value="ECO:0007669"/>
    <property type="project" value="UniProtKB-KW"/>
</dbReference>
<evidence type="ECO:0000256" key="7">
    <source>
        <dbReference type="ARBA" id="ARBA00022840"/>
    </source>
</evidence>
<evidence type="ECO:0000259" key="10">
    <source>
        <dbReference type="PROSITE" id="PS51192"/>
    </source>
</evidence>
<evidence type="ECO:0000256" key="8">
    <source>
        <dbReference type="ARBA" id="ARBA00023187"/>
    </source>
</evidence>
<dbReference type="Pfam" id="PF04408">
    <property type="entry name" value="WHD_HA2"/>
    <property type="match status" value="1"/>
</dbReference>
<organism evidence="12 13">
    <name type="scientific">Paraglomus brasilianum</name>
    <dbReference type="NCBI Taxonomy" id="144538"/>
    <lineage>
        <taxon>Eukaryota</taxon>
        <taxon>Fungi</taxon>
        <taxon>Fungi incertae sedis</taxon>
        <taxon>Mucoromycota</taxon>
        <taxon>Glomeromycotina</taxon>
        <taxon>Glomeromycetes</taxon>
        <taxon>Paraglomerales</taxon>
        <taxon>Paraglomeraceae</taxon>
        <taxon>Paraglomus</taxon>
    </lineage>
</organism>
<dbReference type="Gene3D" id="3.40.50.300">
    <property type="entry name" value="P-loop containing nucleotide triphosphate hydrolases"/>
    <property type="match status" value="2"/>
</dbReference>
<keyword evidence="13" id="KW-1185">Reference proteome</keyword>
<evidence type="ECO:0000256" key="6">
    <source>
        <dbReference type="ARBA" id="ARBA00022806"/>
    </source>
</evidence>
<dbReference type="InterPro" id="IPR014001">
    <property type="entry name" value="Helicase_ATP-bd"/>
</dbReference>
<dbReference type="Gene3D" id="1.20.120.1080">
    <property type="match status" value="1"/>
</dbReference>
<dbReference type="SMART" id="SM00487">
    <property type="entry name" value="DEXDc"/>
    <property type="match status" value="1"/>
</dbReference>
<keyword evidence="4" id="KW-0547">Nucleotide-binding</keyword>
<dbReference type="PROSITE" id="PS00690">
    <property type="entry name" value="DEAH_ATP_HELICASE"/>
    <property type="match status" value="1"/>
</dbReference>
<dbReference type="Proteomes" id="UP000789739">
    <property type="component" value="Unassembled WGS sequence"/>
</dbReference>
<dbReference type="CDD" id="cd17980">
    <property type="entry name" value="DEXHc_DHX35"/>
    <property type="match status" value="1"/>
</dbReference>
<proteinExistence type="inferred from homology"/>
<comment type="catalytic activity">
    <reaction evidence="9">
        <text>ATP + H2O = ADP + phosphate + H(+)</text>
        <dbReference type="Rhea" id="RHEA:13065"/>
        <dbReference type="ChEBI" id="CHEBI:15377"/>
        <dbReference type="ChEBI" id="CHEBI:15378"/>
        <dbReference type="ChEBI" id="CHEBI:30616"/>
        <dbReference type="ChEBI" id="CHEBI:43474"/>
        <dbReference type="ChEBI" id="CHEBI:456216"/>
        <dbReference type="EC" id="3.6.4.13"/>
    </reaction>
</comment>
<dbReference type="AlphaFoldDB" id="A0A9N9AIZ9"/>
<comment type="similarity">
    <text evidence="1">Belongs to the DEAD box helicase family. DEAH subfamily.</text>
</comment>
<dbReference type="InterPro" id="IPR007502">
    <property type="entry name" value="Helicase-assoc_dom"/>
</dbReference>
<dbReference type="InterPro" id="IPR048333">
    <property type="entry name" value="HA2_WH"/>
</dbReference>
<dbReference type="SUPFAM" id="SSF52540">
    <property type="entry name" value="P-loop containing nucleoside triphosphate hydrolases"/>
    <property type="match status" value="1"/>
</dbReference>
<evidence type="ECO:0000256" key="1">
    <source>
        <dbReference type="ARBA" id="ARBA00008792"/>
    </source>
</evidence>
<dbReference type="Pfam" id="PF00270">
    <property type="entry name" value="DEAD"/>
    <property type="match status" value="1"/>
</dbReference>
<reference evidence="12" key="1">
    <citation type="submission" date="2021-06" db="EMBL/GenBank/DDBJ databases">
        <authorList>
            <person name="Kallberg Y."/>
            <person name="Tangrot J."/>
            <person name="Rosling A."/>
        </authorList>
    </citation>
    <scope>NUCLEOTIDE SEQUENCE</scope>
    <source>
        <strain evidence="12">BR232B</strain>
    </source>
</reference>
<dbReference type="EMBL" id="CAJVPI010000415">
    <property type="protein sequence ID" value="CAG8532054.1"/>
    <property type="molecule type" value="Genomic_DNA"/>
</dbReference>
<keyword evidence="8" id="KW-0508">mRNA splicing</keyword>
<evidence type="ECO:0000256" key="9">
    <source>
        <dbReference type="ARBA" id="ARBA00047984"/>
    </source>
</evidence>
<gene>
    <name evidence="12" type="ORF">PBRASI_LOCUS4161</name>
</gene>
<keyword evidence="5" id="KW-0378">Hydrolase</keyword>
<dbReference type="Pfam" id="PF21010">
    <property type="entry name" value="HA2_C"/>
    <property type="match status" value="1"/>
</dbReference>
<dbReference type="PANTHER" id="PTHR18934">
    <property type="entry name" value="ATP-DEPENDENT RNA HELICASE"/>
    <property type="match status" value="1"/>
</dbReference>
<dbReference type="GO" id="GO:0005524">
    <property type="term" value="F:ATP binding"/>
    <property type="evidence" value="ECO:0007669"/>
    <property type="project" value="UniProtKB-KW"/>
</dbReference>
<accession>A0A9N9AIZ9</accession>
<dbReference type="GO" id="GO:0008380">
    <property type="term" value="P:RNA splicing"/>
    <property type="evidence" value="ECO:0007669"/>
    <property type="project" value="UniProtKB-KW"/>
</dbReference>
<dbReference type="SMART" id="SM00490">
    <property type="entry name" value="HELICc"/>
    <property type="match status" value="1"/>
</dbReference>
<dbReference type="PROSITE" id="PS51192">
    <property type="entry name" value="HELICASE_ATP_BIND_1"/>
    <property type="match status" value="1"/>
</dbReference>
<dbReference type="CDD" id="cd18791">
    <property type="entry name" value="SF2_C_RHA"/>
    <property type="match status" value="1"/>
</dbReference>
<protein>
    <recommendedName>
        <fullName evidence="2">RNA helicase</fullName>
        <ecNumber evidence="2">3.6.4.13</ecNumber>
    </recommendedName>
</protein>
<sequence>MTFWKPGTIAPGKYTCISAIRINVDREAERESNETIVTFADRQSTLSIQQQRQILPIYKSRNQLLYLVEKYQVTIVVGQTGSGKTTQLPQYLHEAGWTAGQRVVACTQPRRVAATTVAQRVAIEMNVQLGQEVGYSIRFEECYDVKKTRIKYMTDGMLFRETLIDPLLSQYSVIMIDEAHERSLHTDILFGLLKKIMKKRPELRVIISSATLDAEAFYDFFNINTTDDTSKDNVSIISIEGRMFPVDIHYLEEPCSDYIEKAIETVMDIHLKEGTGDILVFLTGREQIDSAVEEIANRAMNLPRSAMKLDALPIYAGLPAEQQLLIFESPGYNTRKVIVATNIAEASITIEGISYVIDCGFVKLRAYNPKTGMESLVVVPVSKSSAQQRAGRAGRLKPGKAYRLYTEDLFRQLPDASIPEMQRTNLAQVVLQLKALGVDNILRFDFLTAPPAQMMIRALELLYSLKALDDNGKLTVPLGVQLAEFPVDPMLGKILLDSPRFGCCTEILIIAAMISVQNVFIMPSNATAKAESERRNFAVEEGDHLTLLNVYTAFTTRGQKSARWCHDHFLNFRALSRAFSIRSQLLKFLKRFNIPLESCGNDTVKIRKCLVSGYFANAAKMMPDGSFRTIRDNATLHIHPSSVLFTRNAPYVIFHEVVETTKAFMRDLTVIDPAWLSELAPHFYEFKK</sequence>
<dbReference type="GO" id="GO:0003724">
    <property type="term" value="F:RNA helicase activity"/>
    <property type="evidence" value="ECO:0007669"/>
    <property type="project" value="UniProtKB-EC"/>
</dbReference>
<dbReference type="FunFam" id="3.40.50.300:FF:000578">
    <property type="entry name" value="probable ATP-dependent RNA helicase DHX35"/>
    <property type="match status" value="1"/>
</dbReference>
<evidence type="ECO:0000256" key="4">
    <source>
        <dbReference type="ARBA" id="ARBA00022741"/>
    </source>
</evidence>
<dbReference type="InterPro" id="IPR001650">
    <property type="entry name" value="Helicase_C-like"/>
</dbReference>
<dbReference type="PROSITE" id="PS51194">
    <property type="entry name" value="HELICASE_CTER"/>
    <property type="match status" value="1"/>
</dbReference>
<dbReference type="Pfam" id="PF07717">
    <property type="entry name" value="OB_NTP_bind"/>
    <property type="match status" value="1"/>
</dbReference>
<dbReference type="InterPro" id="IPR011545">
    <property type="entry name" value="DEAD/DEAH_box_helicase_dom"/>
</dbReference>
<evidence type="ECO:0000256" key="3">
    <source>
        <dbReference type="ARBA" id="ARBA00022664"/>
    </source>
</evidence>
<feature type="domain" description="Helicase C-terminal" evidence="11">
    <location>
        <begin position="258"/>
        <end position="437"/>
    </location>
</feature>
<keyword evidence="3" id="KW-0507">mRNA processing</keyword>
<dbReference type="Pfam" id="PF00271">
    <property type="entry name" value="Helicase_C"/>
    <property type="match status" value="1"/>
</dbReference>
<name>A0A9N9AIZ9_9GLOM</name>
<dbReference type="InterPro" id="IPR002464">
    <property type="entry name" value="DNA/RNA_helicase_DEAH_CS"/>
</dbReference>
<keyword evidence="7" id="KW-0067">ATP-binding</keyword>
<evidence type="ECO:0000256" key="5">
    <source>
        <dbReference type="ARBA" id="ARBA00022801"/>
    </source>
</evidence>
<dbReference type="EC" id="3.6.4.13" evidence="2"/>
<feature type="domain" description="Helicase ATP-binding" evidence="10">
    <location>
        <begin position="65"/>
        <end position="230"/>
    </location>
</feature>
<dbReference type="InterPro" id="IPR011709">
    <property type="entry name" value="DEAD-box_helicase_OB_fold"/>
</dbReference>
<dbReference type="GO" id="GO:0006397">
    <property type="term" value="P:mRNA processing"/>
    <property type="evidence" value="ECO:0007669"/>
    <property type="project" value="UniProtKB-KW"/>
</dbReference>
<evidence type="ECO:0000256" key="2">
    <source>
        <dbReference type="ARBA" id="ARBA00012552"/>
    </source>
</evidence>
<dbReference type="SMART" id="SM00847">
    <property type="entry name" value="HA2"/>
    <property type="match status" value="1"/>
</dbReference>
<evidence type="ECO:0000313" key="13">
    <source>
        <dbReference type="Proteomes" id="UP000789739"/>
    </source>
</evidence>
<dbReference type="OrthoDB" id="10253254at2759"/>
<dbReference type="PANTHER" id="PTHR18934:SF136">
    <property type="entry name" value="ATP-DEPENDENT RNA HELICASE DHX35-RELATED"/>
    <property type="match status" value="1"/>
</dbReference>
<evidence type="ECO:0000259" key="11">
    <source>
        <dbReference type="PROSITE" id="PS51194"/>
    </source>
</evidence>